<dbReference type="SMART" id="SM00717">
    <property type="entry name" value="SANT"/>
    <property type="match status" value="2"/>
</dbReference>
<accession>A2EZ43</accession>
<keyword evidence="3" id="KW-0238">DNA-binding</keyword>
<gene>
    <name evidence="3" type="ORF">TVAG_485270</name>
</gene>
<reference evidence="3" key="2">
    <citation type="journal article" date="2007" name="Science">
        <title>Draft genome sequence of the sexually transmitted pathogen Trichomonas vaginalis.</title>
        <authorList>
            <person name="Carlton J.M."/>
            <person name="Hirt R.P."/>
            <person name="Silva J.C."/>
            <person name="Delcher A.L."/>
            <person name="Schatz M."/>
            <person name="Zhao Q."/>
            <person name="Wortman J.R."/>
            <person name="Bidwell S.L."/>
            <person name="Alsmark U.C.M."/>
            <person name="Besteiro S."/>
            <person name="Sicheritz-Ponten T."/>
            <person name="Noel C.J."/>
            <person name="Dacks J.B."/>
            <person name="Foster P.G."/>
            <person name="Simillion C."/>
            <person name="Van de Peer Y."/>
            <person name="Miranda-Saavedra D."/>
            <person name="Barton G.J."/>
            <person name="Westrop G.D."/>
            <person name="Mueller S."/>
            <person name="Dessi D."/>
            <person name="Fiori P.L."/>
            <person name="Ren Q."/>
            <person name="Paulsen I."/>
            <person name="Zhang H."/>
            <person name="Bastida-Corcuera F.D."/>
            <person name="Simoes-Barbosa A."/>
            <person name="Brown M.T."/>
            <person name="Hayes R.D."/>
            <person name="Mukherjee M."/>
            <person name="Okumura C.Y."/>
            <person name="Schneider R."/>
            <person name="Smith A.J."/>
            <person name="Vanacova S."/>
            <person name="Villalvazo M."/>
            <person name="Haas B.J."/>
            <person name="Pertea M."/>
            <person name="Feldblyum T.V."/>
            <person name="Utterback T.R."/>
            <person name="Shu C.L."/>
            <person name="Osoegawa K."/>
            <person name="de Jong P.J."/>
            <person name="Hrdy I."/>
            <person name="Horvathova L."/>
            <person name="Zubacova Z."/>
            <person name="Dolezal P."/>
            <person name="Malik S.B."/>
            <person name="Logsdon J.M. Jr."/>
            <person name="Henze K."/>
            <person name="Gupta A."/>
            <person name="Wang C.C."/>
            <person name="Dunne R.L."/>
            <person name="Upcroft J.A."/>
            <person name="Upcroft P."/>
            <person name="White O."/>
            <person name="Salzberg S.L."/>
            <person name="Tang P."/>
            <person name="Chiu C.-H."/>
            <person name="Lee Y.-S."/>
            <person name="Embley T.M."/>
            <person name="Coombs G.H."/>
            <person name="Mottram J.C."/>
            <person name="Tachezy J."/>
            <person name="Fraser-Liggett C.M."/>
            <person name="Johnson P.J."/>
        </authorList>
    </citation>
    <scope>NUCLEOTIDE SEQUENCE [LARGE SCALE GENOMIC DNA]</scope>
    <source>
        <strain evidence="3">G3</strain>
    </source>
</reference>
<feature type="domain" description="HTH myb-type" evidence="2">
    <location>
        <begin position="65"/>
        <end position="115"/>
    </location>
</feature>
<reference evidence="3" key="1">
    <citation type="submission" date="2006-10" db="EMBL/GenBank/DDBJ databases">
        <authorList>
            <person name="Amadeo P."/>
            <person name="Zhao Q."/>
            <person name="Wortman J."/>
            <person name="Fraser-Liggett C."/>
            <person name="Carlton J."/>
        </authorList>
    </citation>
    <scope>NUCLEOTIDE SEQUENCE</scope>
    <source>
        <strain evidence="3">G3</strain>
    </source>
</reference>
<dbReference type="InParanoid" id="A2EZ43"/>
<dbReference type="SMR" id="A2EZ43"/>
<dbReference type="PROSITE" id="PS51294">
    <property type="entry name" value="HTH_MYB"/>
    <property type="match status" value="2"/>
</dbReference>
<dbReference type="Gene3D" id="1.10.10.60">
    <property type="entry name" value="Homeodomain-like"/>
    <property type="match status" value="2"/>
</dbReference>
<proteinExistence type="predicted"/>
<dbReference type="GO" id="GO:0000981">
    <property type="term" value="F:DNA-binding transcription factor activity, RNA polymerase II-specific"/>
    <property type="evidence" value="ECO:0000318"/>
    <property type="project" value="GO_Central"/>
</dbReference>
<dbReference type="VEuPathDB" id="TrichDB:TVAGG3_0754380"/>
<dbReference type="InterPro" id="IPR001005">
    <property type="entry name" value="SANT/Myb"/>
</dbReference>
<dbReference type="Pfam" id="PF13921">
    <property type="entry name" value="Myb_DNA-bind_6"/>
    <property type="match status" value="1"/>
</dbReference>
<sequence>MDSKPTFCQKGIRKCKWTEKEDQILIDAVQGQYSFSWAEIANKLPGRTGNQYRERWITNLSPSINRKPWSNEEDLLLIKMQNQIGNKWSYMTRAFKGRSSISIKNRWKWILRNIIQPTKRGQSNQTPKKQEEDKEINPILLIPPMEKIQNEEDSSNEIAVLKIPDLILDNSSQEKTPRRFFNLIYYSDDVYRPRSLL</sequence>
<feature type="domain" description="Myb-like" evidence="1">
    <location>
        <begin position="9"/>
        <end position="60"/>
    </location>
</feature>
<feature type="domain" description="HTH myb-type" evidence="2">
    <location>
        <begin position="9"/>
        <end position="64"/>
    </location>
</feature>
<dbReference type="RefSeq" id="XP_001330847.1">
    <property type="nucleotide sequence ID" value="XM_001330811.1"/>
</dbReference>
<dbReference type="STRING" id="5722.A2EZ43"/>
<dbReference type="OrthoDB" id="2143914at2759"/>
<dbReference type="SUPFAM" id="SSF46689">
    <property type="entry name" value="Homeodomain-like"/>
    <property type="match status" value="1"/>
</dbReference>
<dbReference type="CDD" id="cd00167">
    <property type="entry name" value="SANT"/>
    <property type="match status" value="2"/>
</dbReference>
<dbReference type="PROSITE" id="PS50090">
    <property type="entry name" value="MYB_LIKE"/>
    <property type="match status" value="2"/>
</dbReference>
<evidence type="ECO:0000313" key="3">
    <source>
        <dbReference type="EMBL" id="EAY02092.1"/>
    </source>
</evidence>
<dbReference type="GO" id="GO:0006355">
    <property type="term" value="P:regulation of DNA-templated transcription"/>
    <property type="evidence" value="ECO:0000318"/>
    <property type="project" value="GO_Central"/>
</dbReference>
<evidence type="ECO:0000313" key="4">
    <source>
        <dbReference type="Proteomes" id="UP000001542"/>
    </source>
</evidence>
<dbReference type="AlphaFoldDB" id="A2EZ43"/>
<dbReference type="Proteomes" id="UP000001542">
    <property type="component" value="Unassembled WGS sequence"/>
</dbReference>
<dbReference type="GO" id="GO:0005634">
    <property type="term" value="C:nucleus"/>
    <property type="evidence" value="ECO:0000318"/>
    <property type="project" value="GO_Central"/>
</dbReference>
<protein>
    <submittedName>
        <fullName evidence="3">Myb-like DNA-binding domain containing protein</fullName>
    </submittedName>
</protein>
<dbReference type="InterPro" id="IPR009057">
    <property type="entry name" value="Homeodomain-like_sf"/>
</dbReference>
<evidence type="ECO:0000259" key="1">
    <source>
        <dbReference type="PROSITE" id="PS50090"/>
    </source>
</evidence>
<dbReference type="VEuPathDB" id="TrichDB:TVAG_485270"/>
<keyword evidence="4" id="KW-1185">Reference proteome</keyword>
<dbReference type="eggNOG" id="KOG0048">
    <property type="taxonomic scope" value="Eukaryota"/>
</dbReference>
<dbReference type="KEGG" id="tva:4759923"/>
<dbReference type="InterPro" id="IPR050560">
    <property type="entry name" value="MYB_TF"/>
</dbReference>
<dbReference type="PANTHER" id="PTHR45614">
    <property type="entry name" value="MYB PROTEIN-RELATED"/>
    <property type="match status" value="1"/>
</dbReference>
<dbReference type="PANTHER" id="PTHR45614:SF299">
    <property type="entry name" value="MYB-LIKE DNA-BINDING DOMAIN CONTAINING PROTEIN"/>
    <property type="match status" value="1"/>
</dbReference>
<feature type="domain" description="Myb-like" evidence="1">
    <location>
        <begin position="61"/>
        <end position="111"/>
    </location>
</feature>
<dbReference type="InterPro" id="IPR017930">
    <property type="entry name" value="Myb_dom"/>
</dbReference>
<name>A2EZ43_TRIV3</name>
<dbReference type="EMBL" id="DS113547">
    <property type="protein sequence ID" value="EAY02092.1"/>
    <property type="molecule type" value="Genomic_DNA"/>
</dbReference>
<dbReference type="GO" id="GO:0000978">
    <property type="term" value="F:RNA polymerase II cis-regulatory region sequence-specific DNA binding"/>
    <property type="evidence" value="ECO:0000318"/>
    <property type="project" value="GO_Central"/>
</dbReference>
<evidence type="ECO:0000259" key="2">
    <source>
        <dbReference type="PROSITE" id="PS51294"/>
    </source>
</evidence>
<organism evidence="3 4">
    <name type="scientific">Trichomonas vaginalis (strain ATCC PRA-98 / G3)</name>
    <dbReference type="NCBI Taxonomy" id="412133"/>
    <lineage>
        <taxon>Eukaryota</taxon>
        <taxon>Metamonada</taxon>
        <taxon>Parabasalia</taxon>
        <taxon>Trichomonadida</taxon>
        <taxon>Trichomonadidae</taxon>
        <taxon>Trichomonas</taxon>
    </lineage>
</organism>